<protein>
    <submittedName>
        <fullName evidence="2">(California timema) hypothetical protein</fullName>
    </submittedName>
</protein>
<proteinExistence type="predicted"/>
<evidence type="ECO:0000256" key="1">
    <source>
        <dbReference type="SAM" id="MobiDB-lite"/>
    </source>
</evidence>
<organism evidence="2">
    <name type="scientific">Timema californicum</name>
    <name type="common">California timema</name>
    <name type="synonym">Walking stick</name>
    <dbReference type="NCBI Taxonomy" id="61474"/>
    <lineage>
        <taxon>Eukaryota</taxon>
        <taxon>Metazoa</taxon>
        <taxon>Ecdysozoa</taxon>
        <taxon>Arthropoda</taxon>
        <taxon>Hexapoda</taxon>
        <taxon>Insecta</taxon>
        <taxon>Pterygota</taxon>
        <taxon>Neoptera</taxon>
        <taxon>Polyneoptera</taxon>
        <taxon>Phasmatodea</taxon>
        <taxon>Timematodea</taxon>
        <taxon>Timematoidea</taxon>
        <taxon>Timematidae</taxon>
        <taxon>Timema</taxon>
    </lineage>
</organism>
<evidence type="ECO:0000313" key="2">
    <source>
        <dbReference type="EMBL" id="CAD7573545.1"/>
    </source>
</evidence>
<dbReference type="EMBL" id="OE181690">
    <property type="protein sequence ID" value="CAD7573545.1"/>
    <property type="molecule type" value="Genomic_DNA"/>
</dbReference>
<dbReference type="AlphaFoldDB" id="A0A7R9J6D7"/>
<gene>
    <name evidence="2" type="ORF">TCMB3V08_LOCUS6181</name>
</gene>
<reference evidence="2" key="1">
    <citation type="submission" date="2020-11" db="EMBL/GenBank/DDBJ databases">
        <authorList>
            <person name="Tran Van P."/>
        </authorList>
    </citation>
    <scope>NUCLEOTIDE SEQUENCE</scope>
</reference>
<accession>A0A7R9J6D7</accession>
<name>A0A7R9J6D7_TIMCA</name>
<feature type="region of interest" description="Disordered" evidence="1">
    <location>
        <begin position="321"/>
        <end position="354"/>
    </location>
</feature>
<sequence>MSPILPLYARHIADAGGTSDSKVDWFFRNPKTGFDVFSIHSTMDMNSALQLVSAACTIWYKSHVLGSYVARRRTISDYIFRSSVALVLRGHSLSSGSQDRALYGSRAVSVNSIGLSFHELRFNRREHRVTTRESVELCRFCPRALWSSASLTGLVCSEECEVNTPHKHVSLHPPFPSPNPHESPIVAPKPLRIGKVELEEVNPHLRGGRVENHLGKTTSVHPTEIRTSISPSSAVELNTTSVLANYATEAEEVYSHLRGGRVGNYFLGTPDQDSNLDLPSVGCPVYCESSALDHAATERINRTGSKTESGQLGAAIWARPSGRGQLGAGTTGRRDNWAPGQLGAGTTGRRDSWAPKRPAVLAPSWPRLVGGAQLS</sequence>